<gene>
    <name evidence="1" type="ORF">E6K80_02815</name>
</gene>
<evidence type="ECO:0000313" key="1">
    <source>
        <dbReference type="EMBL" id="TMQ72431.1"/>
    </source>
</evidence>
<dbReference type="Proteomes" id="UP000319836">
    <property type="component" value="Unassembled WGS sequence"/>
</dbReference>
<reference evidence="1 2" key="1">
    <citation type="journal article" date="2019" name="Nat. Microbiol.">
        <title>Mediterranean grassland soil C-N compound turnover is dependent on rainfall and depth, and is mediated by genomically divergent microorganisms.</title>
        <authorList>
            <person name="Diamond S."/>
            <person name="Andeer P.F."/>
            <person name="Li Z."/>
            <person name="Crits-Christoph A."/>
            <person name="Burstein D."/>
            <person name="Anantharaman K."/>
            <person name="Lane K.R."/>
            <person name="Thomas B.C."/>
            <person name="Pan C."/>
            <person name="Northen T.R."/>
            <person name="Banfield J.F."/>
        </authorList>
    </citation>
    <scope>NUCLEOTIDE SEQUENCE [LARGE SCALE GENOMIC DNA]</scope>
    <source>
        <strain evidence="1">WS_10</strain>
    </source>
</reference>
<dbReference type="EMBL" id="VBPA01000060">
    <property type="protein sequence ID" value="TMQ72431.1"/>
    <property type="molecule type" value="Genomic_DNA"/>
</dbReference>
<accession>A0A538U963</accession>
<sequence>MEAKVDLRKLQLLNDRITQTIDALNQVRLTVHGLGHSSPYQMNPFVTGFGQQPFGQQGFGQQQWGQPYGQQSIGQQPYGMGVNPFQTGSQGGFGLQHSNPMIQQTLSGLGGYGGLQHGSQDVIENQLSWVRASDPTRIGATFPFAFQPQSPIVGLGI</sequence>
<dbReference type="AlphaFoldDB" id="A0A538U963"/>
<comment type="caution">
    <text evidence="1">The sequence shown here is derived from an EMBL/GenBank/DDBJ whole genome shotgun (WGS) entry which is preliminary data.</text>
</comment>
<evidence type="ECO:0000313" key="2">
    <source>
        <dbReference type="Proteomes" id="UP000319836"/>
    </source>
</evidence>
<protein>
    <submittedName>
        <fullName evidence="1">Uncharacterized protein</fullName>
    </submittedName>
</protein>
<proteinExistence type="predicted"/>
<organism evidence="1 2">
    <name type="scientific">Eiseniibacteriota bacterium</name>
    <dbReference type="NCBI Taxonomy" id="2212470"/>
    <lineage>
        <taxon>Bacteria</taxon>
        <taxon>Candidatus Eiseniibacteriota</taxon>
    </lineage>
</organism>
<name>A0A538U963_UNCEI</name>